<evidence type="ECO:0000313" key="2">
    <source>
        <dbReference type="Proteomes" id="UP000235015"/>
    </source>
</evidence>
<name>A0A2N6CWJ6_9GAMM</name>
<accession>A0A2N6CWJ6</accession>
<gene>
    <name evidence="1" type="ORF">C0630_10640</name>
</gene>
<dbReference type="InterPro" id="IPR036388">
    <property type="entry name" value="WH-like_DNA-bd_sf"/>
</dbReference>
<dbReference type="InterPro" id="IPR036390">
    <property type="entry name" value="WH_DNA-bd_sf"/>
</dbReference>
<proteinExistence type="predicted"/>
<dbReference type="AlphaFoldDB" id="A0A2N6CWJ6"/>
<dbReference type="SUPFAM" id="SSF46785">
    <property type="entry name" value="Winged helix' DNA-binding domain"/>
    <property type="match status" value="1"/>
</dbReference>
<reference evidence="1 2" key="1">
    <citation type="submission" date="2017-11" db="EMBL/GenBank/DDBJ databases">
        <title>Genome-resolved metagenomics identifies genetic mobility, metabolic interactions, and unexpected diversity in perchlorate-reducing communities.</title>
        <authorList>
            <person name="Barnum T.P."/>
            <person name="Figueroa I.A."/>
            <person name="Carlstrom C.I."/>
            <person name="Lucas L.N."/>
            <person name="Engelbrektson A.L."/>
            <person name="Coates J.D."/>
        </authorList>
    </citation>
    <scope>NUCLEOTIDE SEQUENCE [LARGE SCALE GENOMIC DNA]</scope>
    <source>
        <strain evidence="1">BM301</strain>
    </source>
</reference>
<evidence type="ECO:0000313" key="1">
    <source>
        <dbReference type="EMBL" id="PLX61608.1"/>
    </source>
</evidence>
<dbReference type="Gene3D" id="1.10.10.10">
    <property type="entry name" value="Winged helix-like DNA-binding domain superfamily/Winged helix DNA-binding domain"/>
    <property type="match status" value="1"/>
</dbReference>
<organism evidence="1 2">
    <name type="scientific">Sedimenticola selenatireducens</name>
    <dbReference type="NCBI Taxonomy" id="191960"/>
    <lineage>
        <taxon>Bacteria</taxon>
        <taxon>Pseudomonadati</taxon>
        <taxon>Pseudomonadota</taxon>
        <taxon>Gammaproteobacteria</taxon>
        <taxon>Chromatiales</taxon>
        <taxon>Sedimenticolaceae</taxon>
        <taxon>Sedimenticola</taxon>
    </lineage>
</organism>
<keyword evidence="1" id="KW-0238">DNA-binding</keyword>
<dbReference type="Proteomes" id="UP000235015">
    <property type="component" value="Unassembled WGS sequence"/>
</dbReference>
<protein>
    <submittedName>
        <fullName evidence="1">DNA-binding protein</fullName>
    </submittedName>
</protein>
<dbReference type="EMBL" id="PKUN01000014">
    <property type="protein sequence ID" value="PLX61608.1"/>
    <property type="molecule type" value="Genomic_DNA"/>
</dbReference>
<dbReference type="GO" id="GO:0003677">
    <property type="term" value="F:DNA binding"/>
    <property type="evidence" value="ECO:0007669"/>
    <property type="project" value="UniProtKB-KW"/>
</dbReference>
<comment type="caution">
    <text evidence="1">The sequence shown here is derived from an EMBL/GenBank/DDBJ whole genome shotgun (WGS) entry which is preliminary data.</text>
</comment>
<sequence length="170" mass="18859">MERDDGWGNSEGRAVHSQLIAAVEQNPGILVFYVSFGGVHRVDVSFARESVVELAVRYRSRKGFCLKDISNQDMLENLEAAAIRRKQPIGLSEEGHFGMVGLEPSRGNKELLDYVLETGETSASDVADKLKLKLTNASTKLKQLLEAGFILRKDEKAPSGGVEFRYFAIR</sequence>